<reference evidence="1" key="1">
    <citation type="journal article" date="2020" name="Stud. Mycol.">
        <title>101 Dothideomycetes genomes: a test case for predicting lifestyles and emergence of pathogens.</title>
        <authorList>
            <person name="Haridas S."/>
            <person name="Albert R."/>
            <person name="Binder M."/>
            <person name="Bloem J."/>
            <person name="Labutti K."/>
            <person name="Salamov A."/>
            <person name="Andreopoulos B."/>
            <person name="Baker S."/>
            <person name="Barry K."/>
            <person name="Bills G."/>
            <person name="Bluhm B."/>
            <person name="Cannon C."/>
            <person name="Castanera R."/>
            <person name="Culley D."/>
            <person name="Daum C."/>
            <person name="Ezra D."/>
            <person name="Gonzalez J."/>
            <person name="Henrissat B."/>
            <person name="Kuo A."/>
            <person name="Liang C."/>
            <person name="Lipzen A."/>
            <person name="Lutzoni F."/>
            <person name="Magnuson J."/>
            <person name="Mondo S."/>
            <person name="Nolan M."/>
            <person name="Ohm R."/>
            <person name="Pangilinan J."/>
            <person name="Park H.-J."/>
            <person name="Ramirez L."/>
            <person name="Alfaro M."/>
            <person name="Sun H."/>
            <person name="Tritt A."/>
            <person name="Yoshinaga Y."/>
            <person name="Zwiers L.-H."/>
            <person name="Turgeon B."/>
            <person name="Goodwin S."/>
            <person name="Spatafora J."/>
            <person name="Crous P."/>
            <person name="Grigoriev I."/>
        </authorList>
    </citation>
    <scope>NUCLEOTIDE SEQUENCE</scope>
    <source>
        <strain evidence="1">ATCC 200398</strain>
    </source>
</reference>
<evidence type="ECO:0000313" key="2">
    <source>
        <dbReference type="Proteomes" id="UP000799755"/>
    </source>
</evidence>
<gene>
    <name evidence="1" type="ORF">BDR25DRAFT_354361</name>
</gene>
<accession>A0ACB6QYI9</accession>
<dbReference type="Proteomes" id="UP000799755">
    <property type="component" value="Unassembled WGS sequence"/>
</dbReference>
<name>A0ACB6QYI9_9PLEO</name>
<organism evidence="1 2">
    <name type="scientific">Lindgomyces ingoldianus</name>
    <dbReference type="NCBI Taxonomy" id="673940"/>
    <lineage>
        <taxon>Eukaryota</taxon>
        <taxon>Fungi</taxon>
        <taxon>Dikarya</taxon>
        <taxon>Ascomycota</taxon>
        <taxon>Pezizomycotina</taxon>
        <taxon>Dothideomycetes</taxon>
        <taxon>Pleosporomycetidae</taxon>
        <taxon>Pleosporales</taxon>
        <taxon>Lindgomycetaceae</taxon>
        <taxon>Lindgomyces</taxon>
    </lineage>
</organism>
<keyword evidence="2" id="KW-1185">Reference proteome</keyword>
<proteinExistence type="predicted"/>
<evidence type="ECO:0000313" key="1">
    <source>
        <dbReference type="EMBL" id="KAF2471857.1"/>
    </source>
</evidence>
<protein>
    <submittedName>
        <fullName evidence="1">Uncharacterized protein</fullName>
    </submittedName>
</protein>
<sequence>MSTCQFPYSSLLDRTNNRDPVYDPSLASEVAIAAAFTAGVLPNYDAQFGREHLQDSFQSYEFIPHRDLLLQDFQSDEFQLDEGKTSQSTARKTSAHCVETRQQDRGRPIPYNLAVRYANRPNGTPLSTIIERASYSTLTSHPSLLSVHRRHPSLRSNNNMTPDYPSRNFDEMALDNILEDTSQEQDMDASLDANKEPEVGPEMSDPALRTATPHIELNFQDCQPPDAALTFQNVENDGNPKGVRGMLRGLFQNVRGSSRHSRSLSSISHRPQGGFRGEGVNDQEFLDYGNAIDDLGSAAKSQSGRPLAHRPVVGDNRLASRGVQPHSALEVEAMTGNQPFSLSSDPPDVKLPTAQICYRRPPFTKFEFESDSVPYIPLPSQLSTSLNDCSVFASSVICSAEQEYVPSGTPTLSDRNRDDLSTRYTSDGVTLLRSNAPSLNEYDQARDASFGSTLSTSYSGTVLGVDLDLQPQLPPIPRSSTLAWFSPEPTDQEDIVSEPTDNKNQKGNAVDSKLTLPHSITSSALQALLPLAAASGIVRPNYATPHLSFYSPSGHLIQVDEESSSANPSHPYKQPTFEPLARPTLLPATTPPSPRARLPSNLRQQRHHCHRHQTHTHSVPQTVVRSDIKGCDGMIRTNSLQPRSGVRRSVSHPNPNPSPKPSKRKHTKHNSLPWNRSRCKSAAVTSVSTPASNITLTRDRKKLQKKRKPAVATTARGSSVSELGPAVGFSLRVCFCQPWDGAGEAGRGCLGDHADDGDSDVDRVQEMVENARVVDRERKVGG</sequence>
<comment type="caution">
    <text evidence="1">The sequence shown here is derived from an EMBL/GenBank/DDBJ whole genome shotgun (WGS) entry which is preliminary data.</text>
</comment>
<dbReference type="EMBL" id="MU003504">
    <property type="protein sequence ID" value="KAF2471857.1"/>
    <property type="molecule type" value="Genomic_DNA"/>
</dbReference>